<dbReference type="PANTHER" id="PTHR48098">
    <property type="entry name" value="ENTEROCHELIN ESTERASE-RELATED"/>
    <property type="match status" value="1"/>
</dbReference>
<comment type="caution">
    <text evidence="1">The sequence shown here is derived from an EMBL/GenBank/DDBJ whole genome shotgun (WGS) entry which is preliminary data.</text>
</comment>
<dbReference type="Pfam" id="PF00756">
    <property type="entry name" value="Esterase"/>
    <property type="match status" value="1"/>
</dbReference>
<accession>A0A644VXM3</accession>
<evidence type="ECO:0008006" key="2">
    <source>
        <dbReference type="Google" id="ProtNLM"/>
    </source>
</evidence>
<dbReference type="PANTHER" id="PTHR48098:SF1">
    <property type="entry name" value="DIACYLGLYCEROL ACYLTRANSFERASE_MYCOLYLTRANSFERASE AG85A"/>
    <property type="match status" value="1"/>
</dbReference>
<evidence type="ECO:0000313" key="1">
    <source>
        <dbReference type="EMBL" id="MPL96118.1"/>
    </source>
</evidence>
<dbReference type="InterPro" id="IPR050583">
    <property type="entry name" value="Mycobacterial_A85_antigen"/>
</dbReference>
<protein>
    <recommendedName>
        <fullName evidence="2">Carbohydrate acetyl esterase/feruloyl esterase</fullName>
    </recommendedName>
</protein>
<dbReference type="SUPFAM" id="SSF53474">
    <property type="entry name" value="alpha/beta-Hydrolases"/>
    <property type="match status" value="2"/>
</dbReference>
<organism evidence="1">
    <name type="scientific">bioreactor metagenome</name>
    <dbReference type="NCBI Taxonomy" id="1076179"/>
    <lineage>
        <taxon>unclassified sequences</taxon>
        <taxon>metagenomes</taxon>
        <taxon>ecological metagenomes</taxon>
    </lineage>
</organism>
<gene>
    <name evidence="1" type="ORF">SDC9_42293</name>
</gene>
<reference evidence="1" key="1">
    <citation type="submission" date="2019-08" db="EMBL/GenBank/DDBJ databases">
        <authorList>
            <person name="Kucharzyk K."/>
            <person name="Murdoch R.W."/>
            <person name="Higgins S."/>
            <person name="Loffler F."/>
        </authorList>
    </citation>
    <scope>NUCLEOTIDE SEQUENCE</scope>
</reference>
<name>A0A644VXM3_9ZZZZ</name>
<sequence>MRNHLTYNLLMKVLILIGTGYFMGCKPVIPVDENPFVRFTGSIDYHSQTLNRPLRYSVYLPAGYNKENKSYPTVYLLHGFGDNETSWMSGGKIDRIIKELEEKGEIEPMIYVMPQGYNSYYVNRFNGTLNYMDMFVEEFVPLIDSLYRTKKTPGQRAVVGYSMGGYGALILPVKNPDVFSVSVPLSMSFRTDEQYMIESQSAFDAQWGPIFGAKGSTGENRVTDYFKMHSPFHFFADEDAGSFSAVRFFIDCGDDEESLSFTNNEMHALMRSKNIAHEYRVRNGAHTWDYWLKAMREALMFIQTNFDGVAYADDPAFNLSTGFSGNIEQLNFNGKTLNVVLPSGYSTSSATYPVMYFMHHTLQNRLDETKNIMSSLDSLQREKQFILVEADANEFKTPSNLVELSAFVNNGYRTKKQKQGRLLLANFSGASVAYHTVSDYPELFESLFLYQPFVDSVTNIPEVRFIYLDTTDESQSYSIVQGLYSDCRKQNINHQYRVRNGKDSFNAFMHGLNNSIVYLGLMLNKTL</sequence>
<dbReference type="EMBL" id="VSSQ01000496">
    <property type="protein sequence ID" value="MPL96118.1"/>
    <property type="molecule type" value="Genomic_DNA"/>
</dbReference>
<dbReference type="AlphaFoldDB" id="A0A644VXM3"/>
<dbReference type="Gene3D" id="3.40.50.1820">
    <property type="entry name" value="alpha/beta hydrolase"/>
    <property type="match status" value="2"/>
</dbReference>
<dbReference type="InterPro" id="IPR029058">
    <property type="entry name" value="AB_hydrolase_fold"/>
</dbReference>
<dbReference type="InterPro" id="IPR000801">
    <property type="entry name" value="Esterase-like"/>
</dbReference>
<proteinExistence type="predicted"/>